<evidence type="ECO:0000259" key="6">
    <source>
        <dbReference type="Pfam" id="PF00288"/>
    </source>
</evidence>
<evidence type="ECO:0000256" key="5">
    <source>
        <dbReference type="ARBA" id="ARBA00022840"/>
    </source>
</evidence>
<reference evidence="9 10" key="1">
    <citation type="submission" date="2024-05" db="EMBL/GenBank/DDBJ databases">
        <authorList>
            <person name="Wallberg A."/>
        </authorList>
    </citation>
    <scope>NUCLEOTIDE SEQUENCE [LARGE SCALE GENOMIC DNA]</scope>
</reference>
<evidence type="ECO:0000256" key="2">
    <source>
        <dbReference type="ARBA" id="ARBA00022679"/>
    </source>
</evidence>
<evidence type="ECO:0008006" key="11">
    <source>
        <dbReference type="Google" id="ProtNLM"/>
    </source>
</evidence>
<dbReference type="GO" id="GO:0005829">
    <property type="term" value="C:cytosol"/>
    <property type="evidence" value="ECO:0007669"/>
    <property type="project" value="TreeGrafter"/>
</dbReference>
<dbReference type="Gene3D" id="3.30.230.10">
    <property type="match status" value="1"/>
</dbReference>
<dbReference type="Pfam" id="PF10509">
    <property type="entry name" value="GalKase_gal_bdg"/>
    <property type="match status" value="1"/>
</dbReference>
<dbReference type="SUPFAM" id="SSF54211">
    <property type="entry name" value="Ribosomal protein S5 domain 2-like"/>
    <property type="match status" value="1"/>
</dbReference>
<evidence type="ECO:0000313" key="10">
    <source>
        <dbReference type="Proteomes" id="UP001497623"/>
    </source>
</evidence>
<dbReference type="Pfam" id="PF00288">
    <property type="entry name" value="GHMP_kinases_N"/>
    <property type="match status" value="1"/>
</dbReference>
<keyword evidence="2" id="KW-0808">Transferase</keyword>
<evidence type="ECO:0000256" key="3">
    <source>
        <dbReference type="ARBA" id="ARBA00022741"/>
    </source>
</evidence>
<dbReference type="Gene3D" id="3.30.70.3170">
    <property type="match status" value="1"/>
</dbReference>
<gene>
    <name evidence="9" type="ORF">MNOR_LOCUS39435</name>
</gene>
<protein>
    <recommendedName>
        <fullName evidence="11">Galactokinase</fullName>
    </recommendedName>
</protein>
<dbReference type="GO" id="GO:0005524">
    <property type="term" value="F:ATP binding"/>
    <property type="evidence" value="ECO:0007669"/>
    <property type="project" value="UniProtKB-KW"/>
</dbReference>
<keyword evidence="10" id="KW-1185">Reference proteome</keyword>
<feature type="domain" description="Galactokinase N-terminal" evidence="8">
    <location>
        <begin position="47"/>
        <end position="95"/>
    </location>
</feature>
<keyword evidence="3" id="KW-0547">Nucleotide-binding</keyword>
<dbReference type="InterPro" id="IPR006204">
    <property type="entry name" value="GHMP_kinase_N_dom"/>
</dbReference>
<comment type="caution">
    <text evidence="9">The sequence shown here is derived from an EMBL/GenBank/DDBJ whole genome shotgun (WGS) entry which is preliminary data.</text>
</comment>
<dbReference type="PANTHER" id="PTHR10457">
    <property type="entry name" value="MEVALONATE KINASE/GALACTOKINASE"/>
    <property type="match status" value="1"/>
</dbReference>
<feature type="non-terminal residue" evidence="9">
    <location>
        <position position="484"/>
    </location>
</feature>
<dbReference type="NCBIfam" id="TIGR00131">
    <property type="entry name" value="gal_kin"/>
    <property type="match status" value="1"/>
</dbReference>
<dbReference type="EMBL" id="CAXKWB010102539">
    <property type="protein sequence ID" value="CAL4226099.1"/>
    <property type="molecule type" value="Genomic_DNA"/>
</dbReference>
<dbReference type="InterPro" id="IPR000705">
    <property type="entry name" value="Galactokinase"/>
</dbReference>
<dbReference type="PANTHER" id="PTHR10457:SF7">
    <property type="entry name" value="GALACTOKINASE-RELATED"/>
    <property type="match status" value="1"/>
</dbReference>
<accession>A0AAV2SQT1</accession>
<organism evidence="9 10">
    <name type="scientific">Meganyctiphanes norvegica</name>
    <name type="common">Northern krill</name>
    <name type="synonym">Thysanopoda norvegica</name>
    <dbReference type="NCBI Taxonomy" id="48144"/>
    <lineage>
        <taxon>Eukaryota</taxon>
        <taxon>Metazoa</taxon>
        <taxon>Ecdysozoa</taxon>
        <taxon>Arthropoda</taxon>
        <taxon>Crustacea</taxon>
        <taxon>Multicrustacea</taxon>
        <taxon>Malacostraca</taxon>
        <taxon>Eumalacostraca</taxon>
        <taxon>Eucarida</taxon>
        <taxon>Euphausiacea</taxon>
        <taxon>Euphausiidae</taxon>
        <taxon>Meganyctiphanes</taxon>
    </lineage>
</organism>
<keyword evidence="4" id="KW-0418">Kinase</keyword>
<dbReference type="InterPro" id="IPR020568">
    <property type="entry name" value="Ribosomal_Su5_D2-typ_SF"/>
</dbReference>
<dbReference type="InterPro" id="IPR019741">
    <property type="entry name" value="Galactokinase_CS"/>
</dbReference>
<dbReference type="SUPFAM" id="SSF55060">
    <property type="entry name" value="GHMP Kinase, C-terminal domain"/>
    <property type="match status" value="1"/>
</dbReference>
<dbReference type="InterPro" id="IPR006203">
    <property type="entry name" value="GHMP_knse_ATP-bd_CS"/>
</dbReference>
<evidence type="ECO:0000259" key="8">
    <source>
        <dbReference type="Pfam" id="PF10509"/>
    </source>
</evidence>
<comment type="similarity">
    <text evidence="1">Belongs to the GHMP kinase family. GalK subfamily.</text>
</comment>
<dbReference type="AlphaFoldDB" id="A0AAV2SQT1"/>
<evidence type="ECO:0000313" key="9">
    <source>
        <dbReference type="EMBL" id="CAL4226099.1"/>
    </source>
</evidence>
<dbReference type="PRINTS" id="PR00959">
    <property type="entry name" value="MEVGALKINASE"/>
</dbReference>
<feature type="domain" description="GHMP kinase N-terminal" evidence="6">
    <location>
        <begin position="142"/>
        <end position="220"/>
    </location>
</feature>
<sequence length="484" mass="53431">MFILIYSDAIRKTRKYDAYGAKPMSSPSVENVPMFGVQAERVRSVNEKFIKRFKGQPQFFARAPGRVNLIGEHIDYCGYAVFPMAVEQDIIIAVSTNSDGKLNLTNADGNYQDFTCDINSFEISSDAPSWYKYVMCGIIGIKDEGGLQKPLTGLDMSLIGTIPPSSGLSSSSALVCASALAVSHAHNLNLSKKELAEICARSERHIGTQGGGMDQAISFLATAGSANVIEFNPLRASPVTLPSGAQFVVANSLAPMNKAASSHYNCRVMECRLATQIMAKQNGLKWQEYRKFIDLQKSLGKSLPEMIELVRSTFHGGVYTKEEICGLLETTVDELDQITLSENTRNIQEFNLYGRAHHVFSEAHRVWEFKLVSESKTEKGRDVLSELGVLMKESHESCRVDYECSHPKLDSLVELSKDLAFGARLTGAGWGGCMVALVHEDKVDDYLAMLKKEYFSKEDAAKNREIHTYLFSTQPGSGACIYKS</sequence>
<evidence type="ECO:0000256" key="1">
    <source>
        <dbReference type="ARBA" id="ARBA00006566"/>
    </source>
</evidence>
<dbReference type="InterPro" id="IPR014721">
    <property type="entry name" value="Ribsml_uS5_D2-typ_fold_subgr"/>
</dbReference>
<dbReference type="Proteomes" id="UP001497623">
    <property type="component" value="Unassembled WGS sequence"/>
</dbReference>
<dbReference type="PIRSF" id="PIRSF000530">
    <property type="entry name" value="Galactokinase"/>
    <property type="match status" value="1"/>
</dbReference>
<dbReference type="PROSITE" id="PS00106">
    <property type="entry name" value="GALACTOKINASE"/>
    <property type="match status" value="1"/>
</dbReference>
<feature type="domain" description="GHMP kinase C-terminal" evidence="7">
    <location>
        <begin position="384"/>
        <end position="454"/>
    </location>
</feature>
<evidence type="ECO:0000259" key="7">
    <source>
        <dbReference type="Pfam" id="PF08544"/>
    </source>
</evidence>
<dbReference type="GO" id="GO:0006012">
    <property type="term" value="P:galactose metabolic process"/>
    <property type="evidence" value="ECO:0007669"/>
    <property type="project" value="InterPro"/>
</dbReference>
<dbReference type="InterPro" id="IPR036554">
    <property type="entry name" value="GHMP_kinase_C_sf"/>
</dbReference>
<dbReference type="PROSITE" id="PS00627">
    <property type="entry name" value="GHMP_KINASES_ATP"/>
    <property type="match status" value="1"/>
</dbReference>
<evidence type="ECO:0000256" key="4">
    <source>
        <dbReference type="ARBA" id="ARBA00022777"/>
    </source>
</evidence>
<dbReference type="InterPro" id="IPR019539">
    <property type="entry name" value="GalKase_N"/>
</dbReference>
<dbReference type="Gene3D" id="1.20.1440.340">
    <property type="match status" value="1"/>
</dbReference>
<dbReference type="InterPro" id="IPR006206">
    <property type="entry name" value="Mevalonate/galactokinase"/>
</dbReference>
<name>A0AAV2SQT1_MEGNR</name>
<dbReference type="Pfam" id="PF08544">
    <property type="entry name" value="GHMP_kinases_C"/>
    <property type="match status" value="1"/>
</dbReference>
<dbReference type="GO" id="GO:0004335">
    <property type="term" value="F:galactokinase activity"/>
    <property type="evidence" value="ECO:0007669"/>
    <property type="project" value="InterPro"/>
</dbReference>
<keyword evidence="5" id="KW-0067">ATP-binding</keyword>
<dbReference type="InterPro" id="IPR013750">
    <property type="entry name" value="GHMP_kinase_C_dom"/>
</dbReference>
<proteinExistence type="inferred from homology"/>
<dbReference type="PRINTS" id="PR00473">
    <property type="entry name" value="GALCTOKINASE"/>
</dbReference>